<organism evidence="2 3">
    <name type="scientific">Halomicrobium zhouii</name>
    <dbReference type="NCBI Taxonomy" id="767519"/>
    <lineage>
        <taxon>Archaea</taxon>
        <taxon>Methanobacteriati</taxon>
        <taxon>Methanobacteriota</taxon>
        <taxon>Stenosarchaea group</taxon>
        <taxon>Halobacteria</taxon>
        <taxon>Halobacteriales</taxon>
        <taxon>Haloarculaceae</taxon>
        <taxon>Halomicrobium</taxon>
    </lineage>
</organism>
<dbReference type="RefSeq" id="WP_089813736.1">
    <property type="nucleotide sequence ID" value="NZ_FOZK01000001.1"/>
</dbReference>
<evidence type="ECO:0000256" key="1">
    <source>
        <dbReference type="SAM" id="MobiDB-lite"/>
    </source>
</evidence>
<reference evidence="2 3" key="1">
    <citation type="submission" date="2016-10" db="EMBL/GenBank/DDBJ databases">
        <authorList>
            <person name="de Groot N.N."/>
        </authorList>
    </citation>
    <scope>NUCLEOTIDE SEQUENCE [LARGE SCALE GENOMIC DNA]</scope>
    <source>
        <strain evidence="2 3">CGMCC 1.10457</strain>
    </source>
</reference>
<feature type="region of interest" description="Disordered" evidence="1">
    <location>
        <begin position="66"/>
        <end position="86"/>
    </location>
</feature>
<proteinExistence type="predicted"/>
<sequence>MFRNSLLTAGVFVAVICLLTGSVAAAPAASATDETSGAVGPPGDLPDPVPEFVTSILDAIGQFLDGTLGGNPGDEVSESAGNGVDA</sequence>
<protein>
    <submittedName>
        <fullName evidence="2">Uncharacterized protein</fullName>
    </submittedName>
</protein>
<gene>
    <name evidence="2" type="ORF">SAMN05216559_0602</name>
</gene>
<dbReference type="EMBL" id="FOZK01000001">
    <property type="protein sequence ID" value="SFR89268.1"/>
    <property type="molecule type" value="Genomic_DNA"/>
</dbReference>
<dbReference type="AlphaFoldDB" id="A0A1I6KE27"/>
<evidence type="ECO:0000313" key="2">
    <source>
        <dbReference type="EMBL" id="SFR89268.1"/>
    </source>
</evidence>
<accession>A0A1I6KE27</accession>
<dbReference type="STRING" id="767519.SAMN05216559_0602"/>
<evidence type="ECO:0000313" key="3">
    <source>
        <dbReference type="Proteomes" id="UP000199062"/>
    </source>
</evidence>
<dbReference type="Proteomes" id="UP000199062">
    <property type="component" value="Unassembled WGS sequence"/>
</dbReference>
<name>A0A1I6KE27_9EURY</name>
<keyword evidence="3" id="KW-1185">Reference proteome</keyword>